<comment type="caution">
    <text evidence="2">The sequence shown here is derived from an EMBL/GenBank/DDBJ whole genome shotgun (WGS) entry which is preliminary data.</text>
</comment>
<gene>
    <name evidence="2" type="ORF">BST29_00295</name>
</gene>
<protein>
    <recommendedName>
        <fullName evidence="4">Transposase</fullName>
    </recommendedName>
</protein>
<accession>A0ABX3SZW9</accession>
<dbReference type="RefSeq" id="WP_083008661.1">
    <property type="nucleotide sequence ID" value="NZ_CP060015.1"/>
</dbReference>
<dbReference type="InterPro" id="IPR022534">
    <property type="entry name" value="DUF2563"/>
</dbReference>
<evidence type="ECO:0000313" key="3">
    <source>
        <dbReference type="Proteomes" id="UP000243140"/>
    </source>
</evidence>
<evidence type="ECO:0008006" key="4">
    <source>
        <dbReference type="Google" id="ProtNLM"/>
    </source>
</evidence>
<evidence type="ECO:0000313" key="2">
    <source>
        <dbReference type="EMBL" id="ORA85353.1"/>
    </source>
</evidence>
<keyword evidence="3" id="KW-1185">Reference proteome</keyword>
<organism evidence="2 3">
    <name type="scientific">Mycobacterium malmoense</name>
    <dbReference type="NCBI Taxonomy" id="1780"/>
    <lineage>
        <taxon>Bacteria</taxon>
        <taxon>Bacillati</taxon>
        <taxon>Actinomycetota</taxon>
        <taxon>Actinomycetes</taxon>
        <taxon>Mycobacteriales</taxon>
        <taxon>Mycobacteriaceae</taxon>
        <taxon>Mycobacterium</taxon>
    </lineage>
</organism>
<feature type="compositionally biased region" description="Polar residues" evidence="1">
    <location>
        <begin position="15"/>
        <end position="26"/>
    </location>
</feature>
<dbReference type="EMBL" id="MVHV01000001">
    <property type="protein sequence ID" value="ORA85353.1"/>
    <property type="molecule type" value="Genomic_DNA"/>
</dbReference>
<name>A0ABX3SZW9_MYCMA</name>
<sequence length="66" mass="7065">MFRDFAASAGFPEAVTQTRPGQTSTPRTHRKTVSGVCEILCGTEGFTGMDDRNTAKPRAARCNSAT</sequence>
<feature type="region of interest" description="Disordered" evidence="1">
    <location>
        <begin position="1"/>
        <end position="30"/>
    </location>
</feature>
<dbReference type="Pfam" id="PF10817">
    <property type="entry name" value="DUF2563"/>
    <property type="match status" value="1"/>
</dbReference>
<proteinExistence type="predicted"/>
<dbReference type="Proteomes" id="UP000243140">
    <property type="component" value="Unassembled WGS sequence"/>
</dbReference>
<evidence type="ECO:0000256" key="1">
    <source>
        <dbReference type="SAM" id="MobiDB-lite"/>
    </source>
</evidence>
<reference evidence="2 3" key="1">
    <citation type="submission" date="2017-02" db="EMBL/GenBank/DDBJ databases">
        <title>The new phylogeny of genus Mycobacterium.</title>
        <authorList>
            <person name="Tortoli E."/>
            <person name="Trovato A."/>
            <person name="Cirillo D.M."/>
        </authorList>
    </citation>
    <scope>NUCLEOTIDE SEQUENCE [LARGE SCALE GENOMIC DNA]</scope>
    <source>
        <strain evidence="2 3">IP1130001</strain>
    </source>
</reference>